<evidence type="ECO:0000256" key="4">
    <source>
        <dbReference type="ARBA" id="ARBA00022833"/>
    </source>
</evidence>
<dbReference type="PANTHER" id="PTHR34978">
    <property type="entry name" value="POSSIBLE SENSOR-TRANSDUCER PROTEIN BLAR"/>
    <property type="match status" value="1"/>
</dbReference>
<comment type="caution">
    <text evidence="9">The sequence shown here is derived from an EMBL/GenBank/DDBJ whole genome shotgun (WGS) entry which is preliminary data.</text>
</comment>
<evidence type="ECO:0000256" key="3">
    <source>
        <dbReference type="ARBA" id="ARBA00022801"/>
    </source>
</evidence>
<protein>
    <submittedName>
        <fullName evidence="9">M56 family metallopeptidase</fullName>
    </submittedName>
</protein>
<evidence type="ECO:0000256" key="5">
    <source>
        <dbReference type="ARBA" id="ARBA00023049"/>
    </source>
</evidence>
<dbReference type="AlphaFoldDB" id="A0A941IJ87"/>
<dbReference type="Pfam" id="PF01435">
    <property type="entry name" value="Peptidase_M48"/>
    <property type="match status" value="1"/>
</dbReference>
<evidence type="ECO:0000256" key="7">
    <source>
        <dbReference type="SAM" id="Phobius"/>
    </source>
</evidence>
<proteinExistence type="inferred from homology"/>
<keyword evidence="5 6" id="KW-0482">Metalloprotease</keyword>
<dbReference type="Proteomes" id="UP000676325">
    <property type="component" value="Unassembled WGS sequence"/>
</dbReference>
<sequence>MRVFVYVTLLFPFAALPLARLATTRLHPRYATWLLTLAAVVLAGTSCGALGLLALAALVRVPAFARLGHLSTTIVEGGDPVSAAIALVAGVLFGAALLATASFALERTRALRIAFTHARHLPGQQSLVITPDPAADAYTVPGLPGRIVVSAGMLDALDEPGRHALLAHEHAHLSGHHYIYTSAARLAAAANPLLRPLAGAVDYAVERWADEDAARTVGDRRQVATAVARAAIATKHARAHRSPILALGAVFSRESGRSLAGAGPVPRRVAALLDPAPATSLIALAAGLGFLAVASLCALEAANDLQDLLSLAHFVDRH</sequence>
<accession>A0A941IJ87</accession>
<gene>
    <name evidence="9" type="ORF">KDK95_14915</name>
</gene>
<feature type="domain" description="Peptidase M48" evidence="8">
    <location>
        <begin position="119"/>
        <end position="183"/>
    </location>
</feature>
<dbReference type="RefSeq" id="WP_212518749.1">
    <property type="nucleotide sequence ID" value="NZ_JAGSOH010000038.1"/>
</dbReference>
<keyword evidence="7" id="KW-0472">Membrane</keyword>
<dbReference type="InterPro" id="IPR052173">
    <property type="entry name" value="Beta-lactam_resp_regulator"/>
</dbReference>
<comment type="similarity">
    <text evidence="6">Belongs to the peptidase M48 family.</text>
</comment>
<evidence type="ECO:0000256" key="1">
    <source>
        <dbReference type="ARBA" id="ARBA00022670"/>
    </source>
</evidence>
<name>A0A941IJ87_9ACTN</name>
<keyword evidence="7" id="KW-0812">Transmembrane</keyword>
<dbReference type="GO" id="GO:0006508">
    <property type="term" value="P:proteolysis"/>
    <property type="evidence" value="ECO:0007669"/>
    <property type="project" value="UniProtKB-KW"/>
</dbReference>
<organism evidence="9 10">
    <name type="scientific">Actinospica acidithermotolerans</name>
    <dbReference type="NCBI Taxonomy" id="2828514"/>
    <lineage>
        <taxon>Bacteria</taxon>
        <taxon>Bacillati</taxon>
        <taxon>Actinomycetota</taxon>
        <taxon>Actinomycetes</taxon>
        <taxon>Catenulisporales</taxon>
        <taxon>Actinospicaceae</taxon>
        <taxon>Actinospica</taxon>
    </lineage>
</organism>
<dbReference type="PANTHER" id="PTHR34978:SF3">
    <property type="entry name" value="SLR0241 PROTEIN"/>
    <property type="match status" value="1"/>
</dbReference>
<dbReference type="GO" id="GO:0046872">
    <property type="term" value="F:metal ion binding"/>
    <property type="evidence" value="ECO:0007669"/>
    <property type="project" value="UniProtKB-KW"/>
</dbReference>
<keyword evidence="7" id="KW-1133">Transmembrane helix</keyword>
<dbReference type="Gene3D" id="3.30.2010.10">
    <property type="entry name" value="Metalloproteases ('zincins'), catalytic domain"/>
    <property type="match status" value="1"/>
</dbReference>
<dbReference type="CDD" id="cd07326">
    <property type="entry name" value="M56_BlaR1_MecR1_like"/>
    <property type="match status" value="1"/>
</dbReference>
<keyword evidence="10" id="KW-1185">Reference proteome</keyword>
<keyword evidence="1 6" id="KW-0645">Protease</keyword>
<feature type="transmembrane region" description="Helical" evidence="7">
    <location>
        <begin position="31"/>
        <end position="59"/>
    </location>
</feature>
<evidence type="ECO:0000256" key="2">
    <source>
        <dbReference type="ARBA" id="ARBA00022723"/>
    </source>
</evidence>
<comment type="cofactor">
    <cofactor evidence="6">
        <name>Zn(2+)</name>
        <dbReference type="ChEBI" id="CHEBI:29105"/>
    </cofactor>
    <text evidence="6">Binds 1 zinc ion per subunit.</text>
</comment>
<dbReference type="InterPro" id="IPR001915">
    <property type="entry name" value="Peptidase_M48"/>
</dbReference>
<evidence type="ECO:0000313" key="9">
    <source>
        <dbReference type="EMBL" id="MBR7827607.1"/>
    </source>
</evidence>
<dbReference type="EMBL" id="JAGSOH010000038">
    <property type="protein sequence ID" value="MBR7827607.1"/>
    <property type="molecule type" value="Genomic_DNA"/>
</dbReference>
<evidence type="ECO:0000259" key="8">
    <source>
        <dbReference type="Pfam" id="PF01435"/>
    </source>
</evidence>
<reference evidence="9" key="1">
    <citation type="submission" date="2021-04" db="EMBL/GenBank/DDBJ databases">
        <title>Genome based classification of Actinospica acidithermotolerans sp. nov., an actinobacterium isolated from an Indonesian hot spring.</title>
        <authorList>
            <person name="Kusuma A.B."/>
            <person name="Putra K.E."/>
            <person name="Nafisah S."/>
            <person name="Loh J."/>
            <person name="Nouioui I."/>
            <person name="Goodfellow M."/>
        </authorList>
    </citation>
    <scope>NUCLEOTIDE SEQUENCE</scope>
    <source>
        <strain evidence="9">MGRD01-02</strain>
    </source>
</reference>
<keyword evidence="4 6" id="KW-0862">Zinc</keyword>
<evidence type="ECO:0000256" key="6">
    <source>
        <dbReference type="RuleBase" id="RU003983"/>
    </source>
</evidence>
<dbReference type="GO" id="GO:0004222">
    <property type="term" value="F:metalloendopeptidase activity"/>
    <property type="evidence" value="ECO:0007669"/>
    <property type="project" value="InterPro"/>
</dbReference>
<keyword evidence="3 6" id="KW-0378">Hydrolase</keyword>
<evidence type="ECO:0000313" key="10">
    <source>
        <dbReference type="Proteomes" id="UP000676325"/>
    </source>
</evidence>
<feature type="transmembrane region" description="Helical" evidence="7">
    <location>
        <begin position="80"/>
        <end position="105"/>
    </location>
</feature>
<keyword evidence="2" id="KW-0479">Metal-binding</keyword>